<organism evidence="2">
    <name type="scientific">marine metagenome</name>
    <dbReference type="NCBI Taxonomy" id="408172"/>
    <lineage>
        <taxon>unclassified sequences</taxon>
        <taxon>metagenomes</taxon>
        <taxon>ecological metagenomes</taxon>
    </lineage>
</organism>
<feature type="compositionally biased region" description="Basic residues" evidence="1">
    <location>
        <begin position="179"/>
        <end position="193"/>
    </location>
</feature>
<name>A0A382WM27_9ZZZZ</name>
<feature type="non-terminal residue" evidence="2">
    <location>
        <position position="1"/>
    </location>
</feature>
<evidence type="ECO:0000313" key="2">
    <source>
        <dbReference type="EMBL" id="SVD59355.1"/>
    </source>
</evidence>
<reference evidence="2" key="1">
    <citation type="submission" date="2018-05" db="EMBL/GenBank/DDBJ databases">
        <authorList>
            <person name="Lanie J.A."/>
            <person name="Ng W.-L."/>
            <person name="Kazmierczak K.M."/>
            <person name="Andrzejewski T.M."/>
            <person name="Davidsen T.M."/>
            <person name="Wayne K.J."/>
            <person name="Tettelin H."/>
            <person name="Glass J.I."/>
            <person name="Rusch D."/>
            <person name="Podicherti R."/>
            <person name="Tsui H.-C.T."/>
            <person name="Winkler M.E."/>
        </authorList>
    </citation>
    <scope>NUCLEOTIDE SEQUENCE</scope>
</reference>
<evidence type="ECO:0000256" key="1">
    <source>
        <dbReference type="SAM" id="MobiDB-lite"/>
    </source>
</evidence>
<proteinExistence type="predicted"/>
<protein>
    <submittedName>
        <fullName evidence="2">Uncharacterized protein</fullName>
    </submittedName>
</protein>
<sequence>DFVFNPVAGTKELKINEPVKVLEIGTGFMMAQRNVFDKWREAYPQFHYKPDHNRSEQFSGDRYIHAYFDTVIDNEAYMPMGTSNKSDRYLSEDYAFCQLARHIDIPIHLCPWMKLGHIGTYVFDGTMADLGRIDSSNELAKAHMEQSQKLRAARIKVTEETEAVHNIEQIEKIKGTRQERRKALRDKKKKKKR</sequence>
<accession>A0A382WM27</accession>
<dbReference type="AlphaFoldDB" id="A0A382WM27"/>
<dbReference type="EMBL" id="UINC01160609">
    <property type="protein sequence ID" value="SVD59355.1"/>
    <property type="molecule type" value="Genomic_DNA"/>
</dbReference>
<gene>
    <name evidence="2" type="ORF">METZ01_LOCUS412209</name>
</gene>
<feature type="region of interest" description="Disordered" evidence="1">
    <location>
        <begin position="174"/>
        <end position="193"/>
    </location>
</feature>